<comment type="caution">
    <text evidence="7">The sequence shown here is derived from an EMBL/GenBank/DDBJ whole genome shotgun (WGS) entry which is preliminary data.</text>
</comment>
<sequence length="190" mass="20412">MEALILGLTLGLSAGVNPGPLTVLVVQQTLGQGLRAGLLASTAPVLTDALVVLLALGLARGLPPEFHLWMNLVGGGVLVYLGLKGWLKQEGVDPPSTPTQGLRDAVLLNLTNPNAYLFWFTVGLTQLKRPLPEPWLFILGFYPGIVGAKAGIALLTARFRHLPWLRPMARWSHLLLVGIGIYLLLHAARP</sequence>
<feature type="transmembrane region" description="Helical" evidence="6">
    <location>
        <begin position="169"/>
        <end position="188"/>
    </location>
</feature>
<keyword evidence="8" id="KW-1185">Reference proteome</keyword>
<keyword evidence="3 6" id="KW-0812">Transmembrane</keyword>
<feature type="transmembrane region" description="Helical" evidence="6">
    <location>
        <begin position="34"/>
        <end position="56"/>
    </location>
</feature>
<gene>
    <name evidence="7" type="primary">leuE</name>
    <name evidence="7" type="ORF">Mgrana_01133</name>
</gene>
<dbReference type="Proteomes" id="UP000266178">
    <property type="component" value="Unassembled WGS sequence"/>
</dbReference>
<evidence type="ECO:0000256" key="2">
    <source>
        <dbReference type="ARBA" id="ARBA00022475"/>
    </source>
</evidence>
<accession>A0A399FCG1</accession>
<feature type="transmembrane region" description="Helical" evidence="6">
    <location>
        <begin position="135"/>
        <end position="157"/>
    </location>
</feature>
<evidence type="ECO:0000256" key="1">
    <source>
        <dbReference type="ARBA" id="ARBA00004651"/>
    </source>
</evidence>
<evidence type="ECO:0000256" key="6">
    <source>
        <dbReference type="SAM" id="Phobius"/>
    </source>
</evidence>
<protein>
    <submittedName>
        <fullName evidence="7">Leucine efflux protein</fullName>
    </submittedName>
</protein>
<evidence type="ECO:0000256" key="5">
    <source>
        <dbReference type="ARBA" id="ARBA00023136"/>
    </source>
</evidence>
<dbReference type="AlphaFoldDB" id="A0A399FCG1"/>
<feature type="transmembrane region" description="Helical" evidence="6">
    <location>
        <begin position="68"/>
        <end position="87"/>
    </location>
</feature>
<dbReference type="Pfam" id="PF01810">
    <property type="entry name" value="LysE"/>
    <property type="match status" value="1"/>
</dbReference>
<evidence type="ECO:0000256" key="3">
    <source>
        <dbReference type="ARBA" id="ARBA00022692"/>
    </source>
</evidence>
<keyword evidence="5 6" id="KW-0472">Membrane</keyword>
<evidence type="ECO:0000313" key="8">
    <source>
        <dbReference type="Proteomes" id="UP000266178"/>
    </source>
</evidence>
<dbReference type="PANTHER" id="PTHR30086">
    <property type="entry name" value="ARGININE EXPORTER PROTEIN ARGO"/>
    <property type="match status" value="1"/>
</dbReference>
<dbReference type="GO" id="GO:0015171">
    <property type="term" value="F:amino acid transmembrane transporter activity"/>
    <property type="evidence" value="ECO:0007669"/>
    <property type="project" value="TreeGrafter"/>
</dbReference>
<dbReference type="EMBL" id="QWLB01000011">
    <property type="protein sequence ID" value="RIH93009.1"/>
    <property type="molecule type" value="Genomic_DNA"/>
</dbReference>
<dbReference type="GO" id="GO:0005886">
    <property type="term" value="C:plasma membrane"/>
    <property type="evidence" value="ECO:0007669"/>
    <property type="project" value="UniProtKB-SubCell"/>
</dbReference>
<keyword evidence="2" id="KW-1003">Cell membrane</keyword>
<dbReference type="RefSeq" id="WP_119356637.1">
    <property type="nucleotide sequence ID" value="NZ_BJXM01000003.1"/>
</dbReference>
<keyword evidence="4 6" id="KW-1133">Transmembrane helix</keyword>
<evidence type="ECO:0000256" key="4">
    <source>
        <dbReference type="ARBA" id="ARBA00022989"/>
    </source>
</evidence>
<organism evidence="7 8">
    <name type="scientific">Meiothermus granaticius NBRC 107808</name>
    <dbReference type="NCBI Taxonomy" id="1227551"/>
    <lineage>
        <taxon>Bacteria</taxon>
        <taxon>Thermotogati</taxon>
        <taxon>Deinococcota</taxon>
        <taxon>Deinococci</taxon>
        <taxon>Thermales</taxon>
        <taxon>Thermaceae</taxon>
        <taxon>Meiothermus</taxon>
    </lineage>
</organism>
<dbReference type="PANTHER" id="PTHR30086:SF20">
    <property type="entry name" value="ARGININE EXPORTER PROTEIN ARGO-RELATED"/>
    <property type="match status" value="1"/>
</dbReference>
<reference evidence="7 8" key="1">
    <citation type="submission" date="2018-08" db="EMBL/GenBank/DDBJ databases">
        <title>Meiothermus granaticius genome AF-68 sequencing project.</title>
        <authorList>
            <person name="Da Costa M.S."/>
            <person name="Albuquerque L."/>
            <person name="Raposo P."/>
            <person name="Froufe H.J.C."/>
            <person name="Barroso C.S."/>
            <person name="Egas C."/>
        </authorList>
    </citation>
    <scope>NUCLEOTIDE SEQUENCE [LARGE SCALE GENOMIC DNA]</scope>
    <source>
        <strain evidence="7 8">AF-68</strain>
    </source>
</reference>
<evidence type="ECO:0000313" key="7">
    <source>
        <dbReference type="EMBL" id="RIH93009.1"/>
    </source>
</evidence>
<dbReference type="InterPro" id="IPR001123">
    <property type="entry name" value="LeuE-type"/>
</dbReference>
<proteinExistence type="predicted"/>
<comment type="subcellular location">
    <subcellularLocation>
        <location evidence="1">Cell membrane</location>
        <topology evidence="1">Multi-pass membrane protein</topology>
    </subcellularLocation>
</comment>
<name>A0A399FCG1_9DEIN</name>
<dbReference type="OrthoDB" id="14103at2"/>